<evidence type="ECO:0000313" key="1">
    <source>
        <dbReference type="EMBL" id="KAI9551042.1"/>
    </source>
</evidence>
<reference evidence="1" key="1">
    <citation type="submission" date="2022-05" db="EMBL/GenBank/DDBJ databases">
        <title>A multi-omics perspective on studying reproductive biology in Daphnia sinensis.</title>
        <authorList>
            <person name="Jia J."/>
        </authorList>
    </citation>
    <scope>NUCLEOTIDE SEQUENCE</scope>
    <source>
        <strain evidence="1">WSL</strain>
    </source>
</reference>
<keyword evidence="2" id="KW-1185">Reference proteome</keyword>
<dbReference type="PANTHER" id="PTHR46579">
    <property type="entry name" value="F5/8 TYPE C DOMAIN-CONTAINING PROTEIN-RELATED"/>
    <property type="match status" value="1"/>
</dbReference>
<protein>
    <recommendedName>
        <fullName evidence="3">Transposase domain-containing protein</fullName>
    </recommendedName>
</protein>
<dbReference type="EMBL" id="WJBH02000053">
    <property type="protein sequence ID" value="KAI9551042.1"/>
    <property type="molecule type" value="Genomic_DNA"/>
</dbReference>
<sequence length="647" mass="73335">MLPVEEQIRFYIKQYGSSARSRKPVHGVVGDIVSGKLYEESRNRGYICDHTITILICADGANPYERSKFGFWPFMGVVNEAPYTVRRSNVIVFALFYGDKKSSMDIFIKPCVDELIRLGTTGIVVDGSTYYIKPLIVSVDAVARPVLRNTTHFNGLYGCDFCLHPGQVDRKGKGHARVYPNPRDGSSSFPLRTSQQHDSDLLESASVHGILGDTPFLRIPGFDFIAAFVPEYMHSVCLGVVRYFLLLWTVSSYNTEPWFIGKRAILDELNKRLTEIKPPSEITRTPQTLENIPYWKASEFRSFVLYYYPILQGVLPEPFFSHFSSLAYSLFGLLQDEIPVNCVRKIEAVLRNFVYEAECLYGSQHITYNMHLLTHLGKSVIDWGCLWSTSAFIPEWINGDLQNLFNGTQNVIDQMAQMYLLRIAIRKEAIDLLASSSIPNEVACLLHRLLCLPKSIISSRFLQHDRTIDGYTVRGKSTKRKLVAEEVVALKNLFRGSNAMAELNRIELELHEDYVFYPKVKSRNGGFFTTSSYAKSPKRINFYSLLKNGDFLRIEKIFVIENNASLVGPPIFLFGYKLGTVRKDIFCPPRIGSILVENIAGQTTRLVGKSKEIVAICIESISKKCVVLIEKYDTIVLTAIPNPYETD</sequence>
<accession>A0AAD5PLQ0</accession>
<proteinExistence type="predicted"/>
<dbReference type="Proteomes" id="UP000820818">
    <property type="component" value="Unassembled WGS sequence"/>
</dbReference>
<name>A0AAD5PLQ0_9CRUS</name>
<gene>
    <name evidence="1" type="ORF">GHT06_006256</name>
</gene>
<dbReference type="AlphaFoldDB" id="A0AAD5PLQ0"/>
<evidence type="ECO:0000313" key="2">
    <source>
        <dbReference type="Proteomes" id="UP000820818"/>
    </source>
</evidence>
<dbReference type="PANTHER" id="PTHR46579:SF1">
    <property type="entry name" value="F5_8 TYPE C DOMAIN-CONTAINING PROTEIN"/>
    <property type="match status" value="1"/>
</dbReference>
<organism evidence="1 2">
    <name type="scientific">Daphnia sinensis</name>
    <dbReference type="NCBI Taxonomy" id="1820382"/>
    <lineage>
        <taxon>Eukaryota</taxon>
        <taxon>Metazoa</taxon>
        <taxon>Ecdysozoa</taxon>
        <taxon>Arthropoda</taxon>
        <taxon>Crustacea</taxon>
        <taxon>Branchiopoda</taxon>
        <taxon>Diplostraca</taxon>
        <taxon>Cladocera</taxon>
        <taxon>Anomopoda</taxon>
        <taxon>Daphniidae</taxon>
        <taxon>Daphnia</taxon>
        <taxon>Daphnia similis group</taxon>
    </lineage>
</organism>
<comment type="caution">
    <text evidence="1">The sequence shown here is derived from an EMBL/GenBank/DDBJ whole genome shotgun (WGS) entry which is preliminary data.</text>
</comment>
<evidence type="ECO:0008006" key="3">
    <source>
        <dbReference type="Google" id="ProtNLM"/>
    </source>
</evidence>